<dbReference type="EMBL" id="ML119655">
    <property type="protein sequence ID" value="RPA85036.1"/>
    <property type="molecule type" value="Genomic_DNA"/>
</dbReference>
<name>A0A3N4IHD4_ASCIM</name>
<feature type="compositionally biased region" description="Polar residues" evidence="1">
    <location>
        <begin position="111"/>
        <end position="134"/>
    </location>
</feature>
<proteinExistence type="predicted"/>
<evidence type="ECO:0000256" key="1">
    <source>
        <dbReference type="SAM" id="MobiDB-lite"/>
    </source>
</evidence>
<evidence type="ECO:0000313" key="3">
    <source>
        <dbReference type="Proteomes" id="UP000275078"/>
    </source>
</evidence>
<dbReference type="AlphaFoldDB" id="A0A3N4IHD4"/>
<feature type="region of interest" description="Disordered" evidence="1">
    <location>
        <begin position="109"/>
        <end position="134"/>
    </location>
</feature>
<reference evidence="2 3" key="1">
    <citation type="journal article" date="2018" name="Nat. Ecol. Evol.">
        <title>Pezizomycetes genomes reveal the molecular basis of ectomycorrhizal truffle lifestyle.</title>
        <authorList>
            <person name="Murat C."/>
            <person name="Payen T."/>
            <person name="Noel B."/>
            <person name="Kuo A."/>
            <person name="Morin E."/>
            <person name="Chen J."/>
            <person name="Kohler A."/>
            <person name="Krizsan K."/>
            <person name="Balestrini R."/>
            <person name="Da Silva C."/>
            <person name="Montanini B."/>
            <person name="Hainaut M."/>
            <person name="Levati E."/>
            <person name="Barry K.W."/>
            <person name="Belfiori B."/>
            <person name="Cichocki N."/>
            <person name="Clum A."/>
            <person name="Dockter R.B."/>
            <person name="Fauchery L."/>
            <person name="Guy J."/>
            <person name="Iotti M."/>
            <person name="Le Tacon F."/>
            <person name="Lindquist E.A."/>
            <person name="Lipzen A."/>
            <person name="Malagnac F."/>
            <person name="Mello A."/>
            <person name="Molinier V."/>
            <person name="Miyauchi S."/>
            <person name="Poulain J."/>
            <person name="Riccioni C."/>
            <person name="Rubini A."/>
            <person name="Sitrit Y."/>
            <person name="Splivallo R."/>
            <person name="Traeger S."/>
            <person name="Wang M."/>
            <person name="Zifcakova L."/>
            <person name="Wipf D."/>
            <person name="Zambonelli A."/>
            <person name="Paolocci F."/>
            <person name="Nowrousian M."/>
            <person name="Ottonello S."/>
            <person name="Baldrian P."/>
            <person name="Spatafora J.W."/>
            <person name="Henrissat B."/>
            <person name="Nagy L.G."/>
            <person name="Aury J.M."/>
            <person name="Wincker P."/>
            <person name="Grigoriev I.V."/>
            <person name="Bonfante P."/>
            <person name="Martin F.M."/>
        </authorList>
    </citation>
    <scope>NUCLEOTIDE SEQUENCE [LARGE SCALE GENOMIC DNA]</scope>
    <source>
        <strain evidence="2 3">RN42</strain>
    </source>
</reference>
<accession>A0A3N4IHD4</accession>
<sequence>MPLSQTFRSRVLSRLPQVSSQPIAYSQQREQRQVNGRLDWRNGGQDRLDYEALMTQMDDGLEEFFAPVHLPENRAPLHPRLNSLPTFPIRIQHTVGLPLTDHYVLRHRQGHTSSGGDRRQGTGQQALARHTTNSAPSIQDIASDMVLPELVQSEPTHRARRTVIRSRGANETRRTSTQAQRAQRLGISFPSSLESITSSWDRQTQTLSGRNGPYRQEGHQYHVGEMRASIARDRESILQAAAKSARAMSSQFTQDCVNQQQFVGWNGVDM</sequence>
<organism evidence="2 3">
    <name type="scientific">Ascobolus immersus RN42</name>
    <dbReference type="NCBI Taxonomy" id="1160509"/>
    <lineage>
        <taxon>Eukaryota</taxon>
        <taxon>Fungi</taxon>
        <taxon>Dikarya</taxon>
        <taxon>Ascomycota</taxon>
        <taxon>Pezizomycotina</taxon>
        <taxon>Pezizomycetes</taxon>
        <taxon>Pezizales</taxon>
        <taxon>Ascobolaceae</taxon>
        <taxon>Ascobolus</taxon>
    </lineage>
</organism>
<protein>
    <submittedName>
        <fullName evidence="2">Uncharacterized protein</fullName>
    </submittedName>
</protein>
<gene>
    <name evidence="2" type="ORF">BJ508DRAFT_303084</name>
</gene>
<dbReference type="Proteomes" id="UP000275078">
    <property type="component" value="Unassembled WGS sequence"/>
</dbReference>
<evidence type="ECO:0000313" key="2">
    <source>
        <dbReference type="EMBL" id="RPA85036.1"/>
    </source>
</evidence>
<keyword evidence="3" id="KW-1185">Reference proteome</keyword>